<evidence type="ECO:0000313" key="3">
    <source>
        <dbReference type="Proteomes" id="UP000266118"/>
    </source>
</evidence>
<keyword evidence="3" id="KW-1185">Reference proteome</keyword>
<proteinExistence type="predicted"/>
<dbReference type="Proteomes" id="UP000266118">
    <property type="component" value="Chromosome"/>
</dbReference>
<dbReference type="SUPFAM" id="SSF56925">
    <property type="entry name" value="OMPA-like"/>
    <property type="match status" value="1"/>
</dbReference>
<evidence type="ECO:0000313" key="2">
    <source>
        <dbReference type="EMBL" id="AYD48386.1"/>
    </source>
</evidence>
<reference evidence="2 3" key="1">
    <citation type="submission" date="2018-09" db="EMBL/GenBank/DDBJ databases">
        <title>Arachidicoccus sp. nov., a bacterium isolated from soil.</title>
        <authorList>
            <person name="Weon H.-Y."/>
            <person name="Kwon S.-W."/>
            <person name="Lee S.A."/>
        </authorList>
    </citation>
    <scope>NUCLEOTIDE SEQUENCE [LARGE SCALE GENOMIC DNA]</scope>
    <source>
        <strain evidence="2 3">KIS59-12</strain>
    </source>
</reference>
<gene>
    <name evidence="2" type="ORF">D6B99_12710</name>
</gene>
<dbReference type="EMBL" id="CP032489">
    <property type="protein sequence ID" value="AYD48386.1"/>
    <property type="molecule type" value="Genomic_DNA"/>
</dbReference>
<feature type="chain" id="PRO_5017430543" description="Outer membrane protein beta-barrel domain-containing protein" evidence="1">
    <location>
        <begin position="22"/>
        <end position="213"/>
    </location>
</feature>
<accession>A0A386HS34</accession>
<feature type="signal peptide" evidence="1">
    <location>
        <begin position="1"/>
        <end position="21"/>
    </location>
</feature>
<keyword evidence="1" id="KW-0732">Signal</keyword>
<name>A0A386HS34_9BACT</name>
<dbReference type="RefSeq" id="WP_119989072.1">
    <property type="nucleotide sequence ID" value="NZ_CP032489.1"/>
</dbReference>
<sequence length="213" mass="22232">MKKILCLFGVVIFASVGVANAQIEKGNLMIGTDLGSGIASPGSNSLFGMNFNLNKNSGFSFGLSPKIGYFIKDNLLIGGIVDFGFTKAPKVNGIAPKTTVYGVQALGRYYLSPGEQGVDNLLKHGRFFAEANAGIAGVNVTGGNTTNGFAFGFGPGYSYFITPNVALEGLVKYNGLVGGGNTTYQHALGLNFGVQVFLPSSRVRSAVNDPSQL</sequence>
<protein>
    <recommendedName>
        <fullName evidence="4">Outer membrane protein beta-barrel domain-containing protein</fullName>
    </recommendedName>
</protein>
<dbReference type="OrthoDB" id="945117at2"/>
<dbReference type="InterPro" id="IPR011250">
    <property type="entry name" value="OMP/PagP_B-barrel"/>
</dbReference>
<dbReference type="KEGG" id="ark:D6B99_12710"/>
<evidence type="ECO:0008006" key="4">
    <source>
        <dbReference type="Google" id="ProtNLM"/>
    </source>
</evidence>
<dbReference type="AlphaFoldDB" id="A0A386HS34"/>
<organism evidence="2 3">
    <name type="scientific">Arachidicoccus soli</name>
    <dbReference type="NCBI Taxonomy" id="2341117"/>
    <lineage>
        <taxon>Bacteria</taxon>
        <taxon>Pseudomonadati</taxon>
        <taxon>Bacteroidota</taxon>
        <taxon>Chitinophagia</taxon>
        <taxon>Chitinophagales</taxon>
        <taxon>Chitinophagaceae</taxon>
        <taxon>Arachidicoccus</taxon>
    </lineage>
</organism>
<dbReference type="Gene3D" id="2.40.160.20">
    <property type="match status" value="1"/>
</dbReference>
<evidence type="ECO:0000256" key="1">
    <source>
        <dbReference type="SAM" id="SignalP"/>
    </source>
</evidence>